<keyword evidence="5 9" id="KW-0812">Transmembrane</keyword>
<comment type="function">
    <text evidence="8">Probably part of an ABC transporter complex. Probably responsible for the translocation of the substrate across the membrane.</text>
</comment>
<evidence type="ECO:0000256" key="2">
    <source>
        <dbReference type="ARBA" id="ARBA00009306"/>
    </source>
</evidence>
<accession>B6JEQ6</accession>
<dbReference type="GO" id="GO:0005886">
    <property type="term" value="C:plasma membrane"/>
    <property type="evidence" value="ECO:0007669"/>
    <property type="project" value="UniProtKB-SubCell"/>
</dbReference>
<dbReference type="HOGENOM" id="CLU_046113_1_4_5"/>
<feature type="transmembrane region" description="Helical" evidence="9">
    <location>
        <begin position="217"/>
        <end position="240"/>
    </location>
</feature>
<dbReference type="KEGG" id="ocg:OCA5_c23540"/>
<evidence type="ECO:0000313" key="11">
    <source>
        <dbReference type="EMBL" id="AEI07053.1"/>
    </source>
</evidence>
<evidence type="ECO:0000256" key="6">
    <source>
        <dbReference type="ARBA" id="ARBA00022989"/>
    </source>
</evidence>
<comment type="similarity">
    <text evidence="2 9">Belongs to the binding-protein-dependent transport system permease family.</text>
</comment>
<organism evidence="11 12">
    <name type="scientific">Afipia carboxidovorans (strain ATCC 49405 / DSM 1227 / KCTC 32145 / OM5)</name>
    <name type="common">Oligotropha carboxidovorans</name>
    <dbReference type="NCBI Taxonomy" id="504832"/>
    <lineage>
        <taxon>Bacteria</taxon>
        <taxon>Pseudomonadati</taxon>
        <taxon>Pseudomonadota</taxon>
        <taxon>Alphaproteobacteria</taxon>
        <taxon>Hyphomicrobiales</taxon>
        <taxon>Nitrobacteraceae</taxon>
        <taxon>Afipia</taxon>
    </lineage>
</organism>
<protein>
    <submittedName>
        <fullName evidence="11">ABC transporter permease</fullName>
    </submittedName>
</protein>
<dbReference type="OrthoDB" id="9799271at2"/>
<dbReference type="Gene3D" id="1.10.3720.10">
    <property type="entry name" value="MetI-like"/>
    <property type="match status" value="1"/>
</dbReference>
<evidence type="ECO:0000256" key="7">
    <source>
        <dbReference type="ARBA" id="ARBA00023136"/>
    </source>
</evidence>
<dbReference type="CDD" id="cd06261">
    <property type="entry name" value="TM_PBP2"/>
    <property type="match status" value="1"/>
</dbReference>
<evidence type="ECO:0000256" key="5">
    <source>
        <dbReference type="ARBA" id="ARBA00022692"/>
    </source>
</evidence>
<evidence type="ECO:0000256" key="4">
    <source>
        <dbReference type="ARBA" id="ARBA00022475"/>
    </source>
</evidence>
<dbReference type="InterPro" id="IPR000515">
    <property type="entry name" value="MetI-like"/>
</dbReference>
<evidence type="ECO:0000313" key="12">
    <source>
        <dbReference type="Proteomes" id="UP000007730"/>
    </source>
</evidence>
<keyword evidence="6 9" id="KW-1133">Transmembrane helix</keyword>
<dbReference type="PANTHER" id="PTHR30151">
    <property type="entry name" value="ALKANE SULFONATE ABC TRANSPORTER-RELATED, MEMBRANE SUBUNIT"/>
    <property type="match status" value="1"/>
</dbReference>
<dbReference type="KEGG" id="oca:OCAR_5649"/>
<keyword evidence="4" id="KW-1003">Cell membrane</keyword>
<evidence type="ECO:0000256" key="1">
    <source>
        <dbReference type="ARBA" id="ARBA00004651"/>
    </source>
</evidence>
<evidence type="ECO:0000256" key="3">
    <source>
        <dbReference type="ARBA" id="ARBA00022448"/>
    </source>
</evidence>
<reference evidence="11 12" key="1">
    <citation type="journal article" date="2011" name="J. Bacteriol.">
        <title>Complete genome sequences of the chemolithoautotrophic Oligotropha carboxidovorans strains OM4 and OM5.</title>
        <authorList>
            <person name="Volland S."/>
            <person name="Rachinger M."/>
            <person name="Strittmatter A."/>
            <person name="Daniel R."/>
            <person name="Gottschalk G."/>
            <person name="Meyer O."/>
        </authorList>
    </citation>
    <scope>NUCLEOTIDE SEQUENCE [LARGE SCALE GENOMIC DNA]</scope>
    <source>
        <strain evidence="12">ATCC 49405 / DSM 1227 / KCTC 32145 / OM5</strain>
    </source>
</reference>
<proteinExistence type="inferred from homology"/>
<keyword evidence="3 9" id="KW-0813">Transport</keyword>
<dbReference type="Proteomes" id="UP000007730">
    <property type="component" value="Chromosome"/>
</dbReference>
<keyword evidence="12" id="KW-1185">Reference proteome</keyword>
<evidence type="ECO:0000256" key="8">
    <source>
        <dbReference type="ARBA" id="ARBA00056719"/>
    </source>
</evidence>
<evidence type="ECO:0000259" key="10">
    <source>
        <dbReference type="PROSITE" id="PS50928"/>
    </source>
</evidence>
<dbReference type="PANTHER" id="PTHR30151:SF0">
    <property type="entry name" value="ABC TRANSPORTER PERMEASE PROTEIN MJ0413-RELATED"/>
    <property type="match status" value="1"/>
</dbReference>
<dbReference type="GO" id="GO:0042918">
    <property type="term" value="P:alkanesulfonate transmembrane transport"/>
    <property type="evidence" value="ECO:0007669"/>
    <property type="project" value="UniProtKB-ARBA"/>
</dbReference>
<dbReference type="SUPFAM" id="SSF161098">
    <property type="entry name" value="MetI-like"/>
    <property type="match status" value="1"/>
</dbReference>
<dbReference type="InterPro" id="IPR035906">
    <property type="entry name" value="MetI-like_sf"/>
</dbReference>
<gene>
    <name evidence="11" type="ordered locus">OCA5_c23540</name>
</gene>
<dbReference type="AlphaFoldDB" id="B6JEQ6"/>
<sequence>MSSQSQAASATKDVASLASPTQEADPAQVARTARIWGNVRIYGVLTGLIVVWEILGKSGLFEPIILPAFTDVLKSVWVNAVEGDLFLAIGWSCYRVFMGFGLGMLLAVPLGVAIGWSRVCEDLFNPIVEILRPIPPLAWIPLSIIWLGVGFKSVLFITTLGSFFPILVATIAGVRNVDRRMIEFARTLGASTGQILLKVVIPAAMPQTFVGMRIAVGFSWMVVVAAEMISVKYGLGWLIWKARFSFDTATVMAGMAIIGLLSVLMTKAMIYLEGMLFSWKKGIVKG</sequence>
<name>B6JEQ6_AFIC5</name>
<comment type="subcellular location">
    <subcellularLocation>
        <location evidence="1 9">Cell membrane</location>
        <topology evidence="1 9">Multi-pass membrane protein</topology>
    </subcellularLocation>
</comment>
<evidence type="ECO:0000256" key="9">
    <source>
        <dbReference type="RuleBase" id="RU363032"/>
    </source>
</evidence>
<dbReference type="EMBL" id="CP002826">
    <property type="protein sequence ID" value="AEI07053.1"/>
    <property type="molecule type" value="Genomic_DNA"/>
</dbReference>
<feature type="transmembrane region" description="Helical" evidence="9">
    <location>
        <begin position="96"/>
        <end position="119"/>
    </location>
</feature>
<feature type="domain" description="ABC transmembrane type-1" evidence="10">
    <location>
        <begin position="89"/>
        <end position="270"/>
    </location>
</feature>
<dbReference type="STRING" id="504832.OCA5_c23540"/>
<feature type="transmembrane region" description="Helical" evidence="9">
    <location>
        <begin position="139"/>
        <end position="172"/>
    </location>
</feature>
<dbReference type="RefSeq" id="WP_012562807.1">
    <property type="nucleotide sequence ID" value="NC_011386.1"/>
</dbReference>
<keyword evidence="7 9" id="KW-0472">Membrane</keyword>
<dbReference type="eggNOG" id="COG0600">
    <property type="taxonomic scope" value="Bacteria"/>
</dbReference>
<dbReference type="Pfam" id="PF00528">
    <property type="entry name" value="BPD_transp_1"/>
    <property type="match status" value="1"/>
</dbReference>
<feature type="transmembrane region" description="Helical" evidence="9">
    <location>
        <begin position="252"/>
        <end position="272"/>
    </location>
</feature>
<dbReference type="PROSITE" id="PS50928">
    <property type="entry name" value="ABC_TM1"/>
    <property type="match status" value="1"/>
</dbReference>
<dbReference type="FunFam" id="1.10.3720.10:FF:000003">
    <property type="entry name" value="Aliphatic sulfonate ABC transporter permease"/>
    <property type="match status" value="1"/>
</dbReference>